<reference evidence="3" key="1">
    <citation type="submission" date="2014-04" db="EMBL/GenBank/DDBJ databases">
        <title>Evolutionary Origins and Diversification of the Mycorrhizal Mutualists.</title>
        <authorList>
            <consortium name="DOE Joint Genome Institute"/>
            <consortium name="Mycorrhizal Genomics Consortium"/>
            <person name="Kohler A."/>
            <person name="Kuo A."/>
            <person name="Nagy L.G."/>
            <person name="Floudas D."/>
            <person name="Copeland A."/>
            <person name="Barry K.W."/>
            <person name="Cichocki N."/>
            <person name="Veneault-Fourrey C."/>
            <person name="LaButti K."/>
            <person name="Lindquist E.A."/>
            <person name="Lipzen A."/>
            <person name="Lundell T."/>
            <person name="Morin E."/>
            <person name="Murat C."/>
            <person name="Riley R."/>
            <person name="Ohm R."/>
            <person name="Sun H."/>
            <person name="Tunlid A."/>
            <person name="Henrissat B."/>
            <person name="Grigoriev I.V."/>
            <person name="Hibbett D.S."/>
            <person name="Martin F."/>
        </authorList>
    </citation>
    <scope>NUCLEOTIDE SEQUENCE [LARGE SCALE GENOMIC DNA]</scope>
    <source>
        <strain evidence="3">FD-334 SS-4</strain>
    </source>
</reference>
<proteinExistence type="predicted"/>
<feature type="region of interest" description="Disordered" evidence="1">
    <location>
        <begin position="71"/>
        <end position="108"/>
    </location>
</feature>
<evidence type="ECO:0000256" key="1">
    <source>
        <dbReference type="SAM" id="MobiDB-lite"/>
    </source>
</evidence>
<evidence type="ECO:0000313" key="2">
    <source>
        <dbReference type="EMBL" id="KJA21548.1"/>
    </source>
</evidence>
<sequence>MLGTAFRGSALRELVDPPESAVVEGKSGGRVKKPRLVNVSFVRDLDRETANVWILCRGKAGWRGRQTDALGPLLEGNTGSNQRRTKERAEKPCMSSNNTLQDVSKRGGNNDAWPDRRKFVVPQAFLPSMPFFNFKVIVPLQCIAERRVRTDMCYEYRQELVCPVTPAHHLAPRRRRGRILTSTLS</sequence>
<dbReference type="AlphaFoldDB" id="A0A0D2MDE0"/>
<dbReference type="Proteomes" id="UP000054270">
    <property type="component" value="Unassembled WGS sequence"/>
</dbReference>
<organism evidence="2 3">
    <name type="scientific">Hypholoma sublateritium (strain FD-334 SS-4)</name>
    <dbReference type="NCBI Taxonomy" id="945553"/>
    <lineage>
        <taxon>Eukaryota</taxon>
        <taxon>Fungi</taxon>
        <taxon>Dikarya</taxon>
        <taxon>Basidiomycota</taxon>
        <taxon>Agaricomycotina</taxon>
        <taxon>Agaricomycetes</taxon>
        <taxon>Agaricomycetidae</taxon>
        <taxon>Agaricales</taxon>
        <taxon>Agaricineae</taxon>
        <taxon>Strophariaceae</taxon>
        <taxon>Hypholoma</taxon>
    </lineage>
</organism>
<accession>A0A0D2MDE0</accession>
<dbReference type="EMBL" id="KN817557">
    <property type="protein sequence ID" value="KJA21548.1"/>
    <property type="molecule type" value="Genomic_DNA"/>
</dbReference>
<name>A0A0D2MDE0_HYPSF</name>
<protein>
    <submittedName>
        <fullName evidence="2">Uncharacterized protein</fullName>
    </submittedName>
</protein>
<evidence type="ECO:0000313" key="3">
    <source>
        <dbReference type="Proteomes" id="UP000054270"/>
    </source>
</evidence>
<gene>
    <name evidence="2" type="ORF">HYPSUDRAFT_41919</name>
</gene>
<keyword evidence="3" id="KW-1185">Reference proteome</keyword>